<feature type="non-terminal residue" evidence="2">
    <location>
        <position position="1"/>
    </location>
</feature>
<reference evidence="2" key="1">
    <citation type="submission" date="2023-10" db="EMBL/GenBank/DDBJ databases">
        <authorList>
            <person name="Chen Y."/>
            <person name="Shah S."/>
            <person name="Dougan E. K."/>
            <person name="Thang M."/>
            <person name="Chan C."/>
        </authorList>
    </citation>
    <scope>NUCLEOTIDE SEQUENCE [LARGE SCALE GENOMIC DNA]</scope>
</reference>
<dbReference type="Proteomes" id="UP001189429">
    <property type="component" value="Unassembled WGS sequence"/>
</dbReference>
<accession>A0ABN9X5P6</accession>
<dbReference type="EMBL" id="CAUYUJ010019699">
    <property type="protein sequence ID" value="CAK0893016.1"/>
    <property type="molecule type" value="Genomic_DNA"/>
</dbReference>
<feature type="region of interest" description="Disordered" evidence="1">
    <location>
        <begin position="50"/>
        <end position="81"/>
    </location>
</feature>
<comment type="caution">
    <text evidence="2">The sequence shown here is derived from an EMBL/GenBank/DDBJ whole genome shotgun (WGS) entry which is preliminary data.</text>
</comment>
<evidence type="ECO:0000313" key="3">
    <source>
        <dbReference type="Proteomes" id="UP001189429"/>
    </source>
</evidence>
<protein>
    <submittedName>
        <fullName evidence="2">Uncharacterized protein</fullName>
    </submittedName>
</protein>
<feature type="compositionally biased region" description="Low complexity" evidence="1">
    <location>
        <begin position="250"/>
        <end position="262"/>
    </location>
</feature>
<keyword evidence="3" id="KW-1185">Reference proteome</keyword>
<evidence type="ECO:0000313" key="2">
    <source>
        <dbReference type="EMBL" id="CAK0893016.1"/>
    </source>
</evidence>
<evidence type="ECO:0000256" key="1">
    <source>
        <dbReference type="SAM" id="MobiDB-lite"/>
    </source>
</evidence>
<organism evidence="2 3">
    <name type="scientific">Prorocentrum cordatum</name>
    <dbReference type="NCBI Taxonomy" id="2364126"/>
    <lineage>
        <taxon>Eukaryota</taxon>
        <taxon>Sar</taxon>
        <taxon>Alveolata</taxon>
        <taxon>Dinophyceae</taxon>
        <taxon>Prorocentrales</taxon>
        <taxon>Prorocentraceae</taxon>
        <taxon>Prorocentrum</taxon>
    </lineage>
</organism>
<feature type="region of interest" description="Disordered" evidence="1">
    <location>
        <begin position="238"/>
        <end position="262"/>
    </location>
</feature>
<gene>
    <name evidence="2" type="ORF">PCOR1329_LOCUS72510</name>
</gene>
<sequence>ARTLLQSLLGCAHVRALSAGGRAAGAAAGSPAWAGGLEFSSELEGARSEWGGDGADIDDAGSSGRRSGLRPAFRGPAHRGSRGDYLRMCEQVDRVAFFLHALRPFHHCAVDDVGDIALCALREQLVHVVRELEGSLAELRLARQQVARAAKRGLQDQVLAANGASTSSEAARWAKGLRHMQDATLDGKHAEIEGLCGQVRAAAAHGRGAELQGARARELREAAECLQDADFRARCSQRPPLRLAGGGPRGALAAELPTQGAH</sequence>
<proteinExistence type="predicted"/>
<name>A0ABN9X5P6_9DINO</name>